<dbReference type="InterPro" id="IPR014048">
    <property type="entry name" value="MethylDNA_cys_MeTrfase_DNA-bd"/>
</dbReference>
<dbReference type="Gene3D" id="1.10.10.60">
    <property type="entry name" value="Homeodomain-like"/>
    <property type="match status" value="1"/>
</dbReference>
<reference evidence="10 11" key="1">
    <citation type="submission" date="2018-03" db="EMBL/GenBank/DDBJ databases">
        <authorList>
            <person name="Keele B.F."/>
        </authorList>
    </citation>
    <scope>NUCLEOTIDE SEQUENCE [LARGE SCALE GENOMIC DNA]</scope>
    <source>
        <strain evidence="10 11">YL28-9</strain>
    </source>
</reference>
<protein>
    <submittedName>
        <fullName evidence="10">6-O-methylguanine DNA methyltransferase</fullName>
    </submittedName>
</protein>
<keyword evidence="3 10" id="KW-0808">Transferase</keyword>
<organism evidence="10 11">
    <name type="scientific">Pedobacter yulinensis</name>
    <dbReference type="NCBI Taxonomy" id="2126353"/>
    <lineage>
        <taxon>Bacteria</taxon>
        <taxon>Pseudomonadati</taxon>
        <taxon>Bacteroidota</taxon>
        <taxon>Sphingobacteriia</taxon>
        <taxon>Sphingobacteriales</taxon>
        <taxon>Sphingobacteriaceae</taxon>
        <taxon>Pedobacter</taxon>
    </lineage>
</organism>
<dbReference type="PANTHER" id="PTHR10815">
    <property type="entry name" value="METHYLATED-DNA--PROTEIN-CYSTEINE METHYLTRANSFERASE"/>
    <property type="match status" value="1"/>
</dbReference>
<dbReference type="EMBL" id="PYLS01000005">
    <property type="protein sequence ID" value="PST82570.1"/>
    <property type="molecule type" value="Genomic_DNA"/>
</dbReference>
<dbReference type="RefSeq" id="WP_107214829.1">
    <property type="nucleotide sequence ID" value="NZ_KZ686269.1"/>
</dbReference>
<keyword evidence="11" id="KW-1185">Reference proteome</keyword>
<dbReference type="SUPFAM" id="SSF53155">
    <property type="entry name" value="Methylated DNA-protein cysteine methyltransferase domain"/>
    <property type="match status" value="1"/>
</dbReference>
<evidence type="ECO:0000256" key="5">
    <source>
        <dbReference type="ARBA" id="ARBA00023015"/>
    </source>
</evidence>
<evidence type="ECO:0000256" key="1">
    <source>
        <dbReference type="ARBA" id="ARBA00001286"/>
    </source>
</evidence>
<name>A0A2T3HJF8_9SPHI</name>
<dbReference type="SUPFAM" id="SSF46689">
    <property type="entry name" value="Homeodomain-like"/>
    <property type="match status" value="1"/>
</dbReference>
<comment type="caution">
    <text evidence="10">The sequence shown here is derived from an EMBL/GenBank/DDBJ whole genome shotgun (WGS) entry which is preliminary data.</text>
</comment>
<comment type="catalytic activity">
    <reaction evidence="8">
        <text>a 6-O-methyl-2'-deoxyguanosine in DNA + L-cysteinyl-[protein] = S-methyl-L-cysteinyl-[protein] + a 2'-deoxyguanosine in DNA</text>
        <dbReference type="Rhea" id="RHEA:24000"/>
        <dbReference type="Rhea" id="RHEA-COMP:10131"/>
        <dbReference type="Rhea" id="RHEA-COMP:10132"/>
        <dbReference type="Rhea" id="RHEA-COMP:11367"/>
        <dbReference type="Rhea" id="RHEA-COMP:11368"/>
        <dbReference type="ChEBI" id="CHEBI:29950"/>
        <dbReference type="ChEBI" id="CHEBI:82612"/>
        <dbReference type="ChEBI" id="CHEBI:85445"/>
        <dbReference type="ChEBI" id="CHEBI:85448"/>
        <dbReference type="EC" id="2.1.1.63"/>
    </reaction>
</comment>
<keyword evidence="5" id="KW-0805">Transcription regulation</keyword>
<dbReference type="Pfam" id="PF02870">
    <property type="entry name" value="Methyltransf_1N"/>
    <property type="match status" value="1"/>
</dbReference>
<dbReference type="NCBIfam" id="TIGR00589">
    <property type="entry name" value="ogt"/>
    <property type="match status" value="1"/>
</dbReference>
<keyword evidence="2 10" id="KW-0489">Methyltransferase</keyword>
<dbReference type="GO" id="GO:0003908">
    <property type="term" value="F:methylated-DNA-[protein]-cysteine S-methyltransferase activity"/>
    <property type="evidence" value="ECO:0007669"/>
    <property type="project" value="UniProtKB-EC"/>
</dbReference>
<evidence type="ECO:0000313" key="11">
    <source>
        <dbReference type="Proteomes" id="UP000240912"/>
    </source>
</evidence>
<comment type="catalytic activity">
    <reaction evidence="1">
        <text>a 4-O-methyl-thymidine in DNA + L-cysteinyl-[protein] = a thymidine in DNA + S-methyl-L-cysteinyl-[protein]</text>
        <dbReference type="Rhea" id="RHEA:53428"/>
        <dbReference type="Rhea" id="RHEA-COMP:10131"/>
        <dbReference type="Rhea" id="RHEA-COMP:10132"/>
        <dbReference type="Rhea" id="RHEA-COMP:13555"/>
        <dbReference type="Rhea" id="RHEA-COMP:13556"/>
        <dbReference type="ChEBI" id="CHEBI:29950"/>
        <dbReference type="ChEBI" id="CHEBI:82612"/>
        <dbReference type="ChEBI" id="CHEBI:137386"/>
        <dbReference type="ChEBI" id="CHEBI:137387"/>
        <dbReference type="EC" id="2.1.1.63"/>
    </reaction>
</comment>
<dbReference type="InterPro" id="IPR036388">
    <property type="entry name" value="WH-like_DNA-bd_sf"/>
</dbReference>
<dbReference type="PROSITE" id="PS01124">
    <property type="entry name" value="HTH_ARAC_FAMILY_2"/>
    <property type="match status" value="1"/>
</dbReference>
<dbReference type="SMART" id="SM00342">
    <property type="entry name" value="HTH_ARAC"/>
    <property type="match status" value="1"/>
</dbReference>
<dbReference type="SUPFAM" id="SSF46767">
    <property type="entry name" value="Methylated DNA-protein cysteine methyltransferase, C-terminal domain"/>
    <property type="match status" value="1"/>
</dbReference>
<dbReference type="CDD" id="cd06445">
    <property type="entry name" value="ATase"/>
    <property type="match status" value="1"/>
</dbReference>
<gene>
    <name evidence="10" type="ORF">C7T94_07835</name>
</gene>
<keyword evidence="4" id="KW-0227">DNA damage</keyword>
<dbReference type="InterPro" id="IPR036217">
    <property type="entry name" value="MethylDNA_cys_MeTrfase_DNAb"/>
</dbReference>
<dbReference type="AlphaFoldDB" id="A0A2T3HJF8"/>
<sequence length="285" mass="32041">MNNDLHSNYYRIEKAIEYLTANFRSQPSLDLVADQVSLSPFHFQRMFLDWVGLSPKKFVQYLTVNYLKPRIGGTGSLIEAASLAGLSSQSRVYDLFINIEGVSPQQYKSAGMKLEIVCGYHDTPFGKCFIAATERGICELRFTDETASRKELGRLRRNWHSADIRYAPGLTRPLVGRIFNPASVNPEKLKLLVQGSEFQIKVWEALLQIPFGEFRTYGAVAQAIKQLGAVRQVASAAGQNPISYLIPCHRIICKNRSVGNFVHGKVRKQALLSWEIATRSIKLDS</sequence>
<dbReference type="PANTHER" id="PTHR10815:SF13">
    <property type="entry name" value="METHYLATED-DNA--PROTEIN-CYSTEINE METHYLTRANSFERASE"/>
    <property type="match status" value="1"/>
</dbReference>
<keyword evidence="7" id="KW-0234">DNA repair</keyword>
<evidence type="ECO:0000256" key="2">
    <source>
        <dbReference type="ARBA" id="ARBA00022603"/>
    </source>
</evidence>
<accession>A0A2T3HJF8</accession>
<dbReference type="OrthoDB" id="9802228at2"/>
<feature type="domain" description="HTH araC/xylS-type" evidence="9">
    <location>
        <begin position="13"/>
        <end position="110"/>
    </location>
</feature>
<dbReference type="Gene3D" id="1.10.10.10">
    <property type="entry name" value="Winged helix-like DNA-binding domain superfamily/Winged helix DNA-binding domain"/>
    <property type="match status" value="1"/>
</dbReference>
<dbReference type="GO" id="GO:0032259">
    <property type="term" value="P:methylation"/>
    <property type="evidence" value="ECO:0007669"/>
    <property type="project" value="UniProtKB-KW"/>
</dbReference>
<dbReference type="Pfam" id="PF01035">
    <property type="entry name" value="DNA_binding_1"/>
    <property type="match status" value="1"/>
</dbReference>
<proteinExistence type="predicted"/>
<evidence type="ECO:0000259" key="9">
    <source>
        <dbReference type="PROSITE" id="PS01124"/>
    </source>
</evidence>
<evidence type="ECO:0000256" key="8">
    <source>
        <dbReference type="ARBA" id="ARBA00049348"/>
    </source>
</evidence>
<evidence type="ECO:0000256" key="4">
    <source>
        <dbReference type="ARBA" id="ARBA00022763"/>
    </source>
</evidence>
<dbReference type="PROSITE" id="PS00374">
    <property type="entry name" value="MGMT"/>
    <property type="match status" value="1"/>
</dbReference>
<dbReference type="InterPro" id="IPR036631">
    <property type="entry name" value="MGMT_N_sf"/>
</dbReference>
<dbReference type="InterPro" id="IPR018060">
    <property type="entry name" value="HTH_AraC"/>
</dbReference>
<dbReference type="Gene3D" id="3.30.160.70">
    <property type="entry name" value="Methylated DNA-protein cysteine methyltransferase domain"/>
    <property type="match status" value="1"/>
</dbReference>
<dbReference type="InterPro" id="IPR001497">
    <property type="entry name" value="MethylDNA_cys_MeTrfase_AS"/>
</dbReference>
<evidence type="ECO:0000256" key="7">
    <source>
        <dbReference type="ARBA" id="ARBA00023204"/>
    </source>
</evidence>
<dbReference type="Pfam" id="PF12833">
    <property type="entry name" value="HTH_18"/>
    <property type="match status" value="1"/>
</dbReference>
<dbReference type="InterPro" id="IPR008332">
    <property type="entry name" value="MethylG_MeTrfase_N"/>
</dbReference>
<keyword evidence="6" id="KW-0804">Transcription</keyword>
<dbReference type="GO" id="GO:0003700">
    <property type="term" value="F:DNA-binding transcription factor activity"/>
    <property type="evidence" value="ECO:0007669"/>
    <property type="project" value="InterPro"/>
</dbReference>
<evidence type="ECO:0000256" key="3">
    <source>
        <dbReference type="ARBA" id="ARBA00022679"/>
    </source>
</evidence>
<evidence type="ECO:0000313" key="10">
    <source>
        <dbReference type="EMBL" id="PST82570.1"/>
    </source>
</evidence>
<evidence type="ECO:0000256" key="6">
    <source>
        <dbReference type="ARBA" id="ARBA00023163"/>
    </source>
</evidence>
<dbReference type="InterPro" id="IPR009057">
    <property type="entry name" value="Homeodomain-like_sf"/>
</dbReference>
<dbReference type="Proteomes" id="UP000240912">
    <property type="component" value="Unassembled WGS sequence"/>
</dbReference>
<dbReference type="GO" id="GO:0043565">
    <property type="term" value="F:sequence-specific DNA binding"/>
    <property type="evidence" value="ECO:0007669"/>
    <property type="project" value="InterPro"/>
</dbReference>
<dbReference type="GO" id="GO:0006281">
    <property type="term" value="P:DNA repair"/>
    <property type="evidence" value="ECO:0007669"/>
    <property type="project" value="UniProtKB-KW"/>
</dbReference>